<evidence type="ECO:0000259" key="2">
    <source>
        <dbReference type="Pfam" id="PF20237"/>
    </source>
</evidence>
<keyword evidence="4" id="KW-1185">Reference proteome</keyword>
<accession>A0A9N9Q365</accession>
<keyword evidence="1" id="KW-0472">Membrane</keyword>
<organism evidence="3 4">
    <name type="scientific">Hymenoscyphus albidus</name>
    <dbReference type="NCBI Taxonomy" id="595503"/>
    <lineage>
        <taxon>Eukaryota</taxon>
        <taxon>Fungi</taxon>
        <taxon>Dikarya</taxon>
        <taxon>Ascomycota</taxon>
        <taxon>Pezizomycotina</taxon>
        <taxon>Leotiomycetes</taxon>
        <taxon>Helotiales</taxon>
        <taxon>Helotiaceae</taxon>
        <taxon>Hymenoscyphus</taxon>
    </lineage>
</organism>
<evidence type="ECO:0000256" key="1">
    <source>
        <dbReference type="SAM" id="Phobius"/>
    </source>
</evidence>
<reference evidence="3" key="1">
    <citation type="submission" date="2021-07" db="EMBL/GenBank/DDBJ databases">
        <authorList>
            <person name="Durling M."/>
        </authorList>
    </citation>
    <scope>NUCLEOTIDE SEQUENCE</scope>
</reference>
<name>A0A9N9Q365_9HELO</name>
<comment type="caution">
    <text evidence="3">The sequence shown here is derived from an EMBL/GenBank/DDBJ whole genome shotgun (WGS) entry which is preliminary data.</text>
</comment>
<dbReference type="EMBL" id="CAJVRM010000070">
    <property type="protein sequence ID" value="CAG8973469.1"/>
    <property type="molecule type" value="Genomic_DNA"/>
</dbReference>
<feature type="transmembrane region" description="Helical" evidence="1">
    <location>
        <begin position="229"/>
        <end position="252"/>
    </location>
</feature>
<gene>
    <name evidence="3" type="ORF">HYALB_00011065</name>
</gene>
<dbReference type="Proteomes" id="UP000701801">
    <property type="component" value="Unassembled WGS sequence"/>
</dbReference>
<protein>
    <recommendedName>
        <fullName evidence="2">DUF6594 domain-containing protein</fullName>
    </recommendedName>
</protein>
<keyword evidence="1" id="KW-0812">Transmembrane</keyword>
<keyword evidence="1" id="KW-1133">Transmembrane helix</keyword>
<dbReference type="PANTHER" id="PTHR34502">
    <property type="entry name" value="DUF6594 DOMAIN-CONTAINING PROTEIN-RELATED"/>
    <property type="match status" value="1"/>
</dbReference>
<dbReference type="InterPro" id="IPR046529">
    <property type="entry name" value="DUF6594"/>
</dbReference>
<evidence type="ECO:0000313" key="3">
    <source>
        <dbReference type="EMBL" id="CAG8973469.1"/>
    </source>
</evidence>
<feature type="domain" description="DUF6594" evidence="2">
    <location>
        <begin position="1"/>
        <end position="293"/>
    </location>
</feature>
<proteinExistence type="predicted"/>
<evidence type="ECO:0000313" key="4">
    <source>
        <dbReference type="Proteomes" id="UP000701801"/>
    </source>
</evidence>
<dbReference type="AlphaFoldDB" id="A0A9N9Q365"/>
<feature type="transmembrane region" description="Helical" evidence="1">
    <location>
        <begin position="258"/>
        <end position="279"/>
    </location>
</feature>
<dbReference type="Pfam" id="PF20237">
    <property type="entry name" value="DUF6594"/>
    <property type="match status" value="1"/>
</dbReference>
<dbReference type="OrthoDB" id="5342093at2759"/>
<sequence>MSDTPEFASFNRFSDLQIKSLLYYQAQIELLKQDLQEEEWEDYRRGDDTVSKYCEQANYLVSSKAKQWEIMKEIRKLLKEYNEALLQFSQVSALPKPETHNLNSLMKWLKNPDAGDLCINGGQEKYTWGNIFGKGPPAKTFKEVIWSLIWSKPDPPCTPDLASTHPKAPVDSLSRWVAASFVPWWADWREARKRKKEGDAEKTAAPESPRKTRDQLARETLTMYSGASIVRFTSSLTTVVACLLPTIAITVLSQVHGLGNLLLCLAGFAIIFAAGLIFLGTASRVEIFGATAA</sequence>
<dbReference type="PANTHER" id="PTHR34502:SF5">
    <property type="entry name" value="DUF6594 DOMAIN-CONTAINING PROTEIN"/>
    <property type="match status" value="1"/>
</dbReference>